<dbReference type="PRINTS" id="PR00039">
    <property type="entry name" value="HTHLYSR"/>
</dbReference>
<dbReference type="SUPFAM" id="SSF46785">
    <property type="entry name" value="Winged helix' DNA-binding domain"/>
    <property type="match status" value="1"/>
</dbReference>
<dbReference type="GO" id="GO:0000976">
    <property type="term" value="F:transcription cis-regulatory region binding"/>
    <property type="evidence" value="ECO:0007669"/>
    <property type="project" value="TreeGrafter"/>
</dbReference>
<dbReference type="EMBL" id="QRUP01000004">
    <property type="protein sequence ID" value="RGR75581.1"/>
    <property type="molecule type" value="Genomic_DNA"/>
</dbReference>
<dbReference type="AlphaFoldDB" id="A0A412G4T6"/>
<dbReference type="InterPro" id="IPR036388">
    <property type="entry name" value="WH-like_DNA-bd_sf"/>
</dbReference>
<gene>
    <name evidence="6" type="ORF">DWY25_04930</name>
</gene>
<dbReference type="Gene3D" id="3.40.190.290">
    <property type="match status" value="1"/>
</dbReference>
<keyword evidence="2" id="KW-0805">Transcription regulation</keyword>
<evidence type="ECO:0000259" key="5">
    <source>
        <dbReference type="PROSITE" id="PS50931"/>
    </source>
</evidence>
<dbReference type="SUPFAM" id="SSF53850">
    <property type="entry name" value="Periplasmic binding protein-like II"/>
    <property type="match status" value="1"/>
</dbReference>
<keyword evidence="7" id="KW-1185">Reference proteome</keyword>
<dbReference type="Pfam" id="PF00126">
    <property type="entry name" value="HTH_1"/>
    <property type="match status" value="1"/>
</dbReference>
<evidence type="ECO:0000256" key="3">
    <source>
        <dbReference type="ARBA" id="ARBA00023125"/>
    </source>
</evidence>
<accession>A0A412G4T6</accession>
<name>A0A412G4T6_9FIRM</name>
<dbReference type="PROSITE" id="PS50931">
    <property type="entry name" value="HTH_LYSR"/>
    <property type="match status" value="1"/>
</dbReference>
<reference evidence="6 7" key="1">
    <citation type="submission" date="2018-08" db="EMBL/GenBank/DDBJ databases">
        <title>A genome reference for cultivated species of the human gut microbiota.</title>
        <authorList>
            <person name="Zou Y."/>
            <person name="Xue W."/>
            <person name="Luo G."/>
        </authorList>
    </citation>
    <scope>NUCLEOTIDE SEQUENCE [LARGE SCALE GENOMIC DNA]</scope>
    <source>
        <strain evidence="6 7">AF24-29</strain>
    </source>
</reference>
<dbReference type="FunFam" id="1.10.10.10:FF:000001">
    <property type="entry name" value="LysR family transcriptional regulator"/>
    <property type="match status" value="1"/>
</dbReference>
<dbReference type="InterPro" id="IPR000847">
    <property type="entry name" value="LysR_HTH_N"/>
</dbReference>
<dbReference type="RefSeq" id="WP_117894309.1">
    <property type="nucleotide sequence ID" value="NZ_CABJCV010000004.1"/>
</dbReference>
<dbReference type="Gene3D" id="1.10.10.10">
    <property type="entry name" value="Winged helix-like DNA-binding domain superfamily/Winged helix DNA-binding domain"/>
    <property type="match status" value="1"/>
</dbReference>
<comment type="caution">
    <text evidence="6">The sequence shown here is derived from an EMBL/GenBank/DDBJ whole genome shotgun (WGS) entry which is preliminary data.</text>
</comment>
<dbReference type="InterPro" id="IPR036390">
    <property type="entry name" value="WH_DNA-bd_sf"/>
</dbReference>
<evidence type="ECO:0000313" key="6">
    <source>
        <dbReference type="EMBL" id="RGR75581.1"/>
    </source>
</evidence>
<evidence type="ECO:0000256" key="2">
    <source>
        <dbReference type="ARBA" id="ARBA00023015"/>
    </source>
</evidence>
<dbReference type="GeneID" id="83014748"/>
<keyword evidence="4" id="KW-0804">Transcription</keyword>
<dbReference type="PANTHER" id="PTHR30126">
    <property type="entry name" value="HTH-TYPE TRANSCRIPTIONAL REGULATOR"/>
    <property type="match status" value="1"/>
</dbReference>
<keyword evidence="3" id="KW-0238">DNA-binding</keyword>
<dbReference type="PANTHER" id="PTHR30126:SF94">
    <property type="entry name" value="LYSR FAMILY TRANSCRIPTIONAL REGULATOR"/>
    <property type="match status" value="1"/>
</dbReference>
<dbReference type="InterPro" id="IPR005119">
    <property type="entry name" value="LysR_subst-bd"/>
</dbReference>
<evidence type="ECO:0000256" key="1">
    <source>
        <dbReference type="ARBA" id="ARBA00009437"/>
    </source>
</evidence>
<protein>
    <submittedName>
        <fullName evidence="6">LysR family transcriptional regulator</fullName>
    </submittedName>
</protein>
<proteinExistence type="inferred from homology"/>
<feature type="domain" description="HTH lysR-type" evidence="5">
    <location>
        <begin position="1"/>
        <end position="58"/>
    </location>
</feature>
<dbReference type="Proteomes" id="UP000284178">
    <property type="component" value="Unassembled WGS sequence"/>
</dbReference>
<dbReference type="GO" id="GO:0003700">
    <property type="term" value="F:DNA-binding transcription factor activity"/>
    <property type="evidence" value="ECO:0007669"/>
    <property type="project" value="InterPro"/>
</dbReference>
<sequence length="294" mass="33281">MTLRHFRIFIAVAENESITQAAQQLAVSQPTVSVAIRELEEHYGVRFFERMNQRLKITADGLALLTYAQHLVQLLEEIDQSFRQPQGGTTLRIGGSVNAGVSLLPRWVRLFQDHHPEIEVQVQIHTTEFLERQLLDNELDLAVAGGPVHSAFLLTQPLIREKQEVVCGCRYPLAHQEITLRQLAAHPLLFRQRRSGAFEVLQSALAQAGLSVQPRWESSSLEALLEAARQNLGVTILPQPLARREIEARRLAPVIVSDFCFENSLSLLWHKQKYKTSAMLKFIRLAETLAQDES</sequence>
<dbReference type="Pfam" id="PF03466">
    <property type="entry name" value="LysR_substrate"/>
    <property type="match status" value="1"/>
</dbReference>
<comment type="similarity">
    <text evidence="1">Belongs to the LysR transcriptional regulatory family.</text>
</comment>
<evidence type="ECO:0000256" key="4">
    <source>
        <dbReference type="ARBA" id="ARBA00023163"/>
    </source>
</evidence>
<evidence type="ECO:0000313" key="7">
    <source>
        <dbReference type="Proteomes" id="UP000284178"/>
    </source>
</evidence>
<organism evidence="6 7">
    <name type="scientific">Holdemania filiformis</name>
    <dbReference type="NCBI Taxonomy" id="61171"/>
    <lineage>
        <taxon>Bacteria</taxon>
        <taxon>Bacillati</taxon>
        <taxon>Bacillota</taxon>
        <taxon>Erysipelotrichia</taxon>
        <taxon>Erysipelotrichales</taxon>
        <taxon>Erysipelotrichaceae</taxon>
        <taxon>Holdemania</taxon>
    </lineage>
</organism>